<dbReference type="PANTHER" id="PTHR11783">
    <property type="entry name" value="SULFOTRANSFERASE SULT"/>
    <property type="match status" value="1"/>
</dbReference>
<dbReference type="InterPro" id="IPR000863">
    <property type="entry name" value="Sulfotransferase_dom"/>
</dbReference>
<name>A0A0P5FVP3_9CRUS</name>
<dbReference type="OrthoDB" id="205623at2759"/>
<dbReference type="Pfam" id="PF00685">
    <property type="entry name" value="Sulfotransfer_1"/>
    <property type="match status" value="1"/>
</dbReference>
<protein>
    <submittedName>
        <fullName evidence="3">Amine sulfotransferase</fullName>
    </submittedName>
</protein>
<dbReference type="InterPro" id="IPR027417">
    <property type="entry name" value="P-loop_NTPase"/>
</dbReference>
<comment type="similarity">
    <text evidence="1">Belongs to the sulfotransferase 1 family.</text>
</comment>
<keyword evidence="2 3" id="KW-0808">Transferase</keyword>
<accession>A0A0P5FVP3</accession>
<evidence type="ECO:0000256" key="2">
    <source>
        <dbReference type="ARBA" id="ARBA00022679"/>
    </source>
</evidence>
<organism evidence="3">
    <name type="scientific">Daphnia magna</name>
    <dbReference type="NCBI Taxonomy" id="35525"/>
    <lineage>
        <taxon>Eukaryota</taxon>
        <taxon>Metazoa</taxon>
        <taxon>Ecdysozoa</taxon>
        <taxon>Arthropoda</taxon>
        <taxon>Crustacea</taxon>
        <taxon>Branchiopoda</taxon>
        <taxon>Diplostraca</taxon>
        <taxon>Cladocera</taxon>
        <taxon>Anomopoda</taxon>
        <taxon>Daphniidae</taxon>
        <taxon>Daphnia</taxon>
    </lineage>
</organism>
<reference evidence="3" key="1">
    <citation type="submission" date="2015-10" db="EMBL/GenBank/DDBJ databases">
        <title>EvidentialGene: Evidence-directed Construction of Complete mRNA Transcriptomes without Genomes.</title>
        <authorList>
            <person name="Gilbert D.G."/>
        </authorList>
    </citation>
    <scope>NUCLEOTIDE SEQUENCE</scope>
</reference>
<evidence type="ECO:0000313" key="3">
    <source>
        <dbReference type="EMBL" id="JAN86314.1"/>
    </source>
</evidence>
<sequence length="364" mass="42283">MWCIVWFLSSPLVLERTWSNRELHLLLQQMSPGNEKATSATTNIKFEVIPKTLISPFKEHFPGYTEGLTRGQPGGFVLAPEYAKHADELLNFQPRSDDVWIVTFPKCGTTWTQELVWMVMNECDEEAGKQPLTIRSPFLEFPYLTPAQSENGPLELNKMVPVKAIETMPSPRLIKTHLPLYLLHPKLLDTSKVVYVVRNPKDVIVSYFYHHRLIKFQNYSGTLEDFAQYFMDDEVFYAPFFPHALEAWAQRHNPNMLFLFYEDMNHNLRGEIERVAAFLGKTLTGEQLARLVAHLRFETFEKNDAVNFEASKKMGFMIPEGRFIRKGQIGDWKNHFSAELNDRIDQWIEKNLAGTDLKFTTELE</sequence>
<dbReference type="GO" id="GO:0008146">
    <property type="term" value="F:sulfotransferase activity"/>
    <property type="evidence" value="ECO:0007669"/>
    <property type="project" value="InterPro"/>
</dbReference>
<proteinExistence type="inferred from homology"/>
<evidence type="ECO:0000256" key="1">
    <source>
        <dbReference type="ARBA" id="ARBA00005771"/>
    </source>
</evidence>
<dbReference type="SUPFAM" id="SSF52540">
    <property type="entry name" value="P-loop containing nucleoside triphosphate hydrolases"/>
    <property type="match status" value="1"/>
</dbReference>
<dbReference type="Gene3D" id="3.40.50.300">
    <property type="entry name" value="P-loop containing nucleotide triphosphate hydrolases"/>
    <property type="match status" value="1"/>
</dbReference>
<dbReference type="EMBL" id="GDIQ01008423">
    <property type="protein sequence ID" value="JAN86314.1"/>
    <property type="molecule type" value="Transcribed_RNA"/>
</dbReference>
<dbReference type="AlphaFoldDB" id="A0A0P5FVP3"/>